<dbReference type="Pfam" id="PF13173">
    <property type="entry name" value="AAA_14"/>
    <property type="match status" value="1"/>
</dbReference>
<evidence type="ECO:0000259" key="1">
    <source>
        <dbReference type="Pfam" id="PF13173"/>
    </source>
</evidence>
<organism evidence="3 4">
    <name type="scientific">Actinomyces ruminis</name>
    <dbReference type="NCBI Taxonomy" id="1937003"/>
    <lineage>
        <taxon>Bacteria</taxon>
        <taxon>Bacillati</taxon>
        <taxon>Actinomycetota</taxon>
        <taxon>Actinomycetes</taxon>
        <taxon>Actinomycetales</taxon>
        <taxon>Actinomycetaceae</taxon>
        <taxon>Actinomyces</taxon>
    </lineage>
</organism>
<dbReference type="Proteomes" id="UP000194577">
    <property type="component" value="Unassembled WGS sequence"/>
</dbReference>
<evidence type="ECO:0000259" key="2">
    <source>
        <dbReference type="Pfam" id="PF13635"/>
    </source>
</evidence>
<protein>
    <submittedName>
        <fullName evidence="3">AAA family ATPase</fullName>
    </submittedName>
</protein>
<keyword evidence="4" id="KW-1185">Reference proteome</keyword>
<sequence length="423" mass="45592">MDTRETLGHDYLPRVVDAQLGRLLEIGGAVVIEGPRACGKTMTGLNAARSCVFLDEDVTRRLIDLAPEAVLDGDRPRLLDEWQLAPQLWNQVRRAVDSATQPGAFILTGSAVPADDATRHTGAGRFLRMRERTMTWFERGTSTGALSLGALIDGDRPAASATTSPYHDVVDALARTGFPALARLEPAAAAVALSGYLDDVVRADLGRLARTRHEPTVMRALIRSLARATAAEVSWRTLARDLRPVAPDIRPETVARYVELLERLFVVERIPAWAVGLRSRARLRTAPKFHLADPALAVTALSADAAQLTADPETTGFIFESAVVHDLLVFSEALGGQVYHYRDSNGHELDAVLTFPRGRWAAVEVKLGASQIEKGARSLARTMQQIDTSVVGEPALKLVVTGTGPTATLSDGTVTCPLHVLGP</sequence>
<reference evidence="3 4" key="1">
    <citation type="submission" date="2017-10" db="EMBL/GenBank/DDBJ databases">
        <title>Draft genome sequence of cellulolytic Actinomyces sp CtC72 isolated from cattle rumen fluid.</title>
        <authorList>
            <person name="Joshi A.J."/>
            <person name="Vasudevan G."/>
            <person name="Lanjekar V.B."/>
            <person name="Hivarkar S."/>
            <person name="Engineer A."/>
            <person name="Pore S.D."/>
            <person name="Dhakephalkar P.K."/>
            <person name="Dagar S."/>
        </authorList>
    </citation>
    <scope>NUCLEOTIDE SEQUENCE [LARGE SCALE GENOMIC DNA]</scope>
    <source>
        <strain evidence="4">CtC72</strain>
    </source>
</reference>
<proteinExistence type="predicted"/>
<dbReference type="InterPro" id="IPR041682">
    <property type="entry name" value="AAA_14"/>
</dbReference>
<gene>
    <name evidence="3" type="ORF">BW737_003095</name>
</gene>
<dbReference type="EMBL" id="MTPX02000020">
    <property type="protein sequence ID" value="PHP53362.1"/>
    <property type="molecule type" value="Genomic_DNA"/>
</dbReference>
<evidence type="ECO:0000313" key="3">
    <source>
        <dbReference type="EMBL" id="PHP53362.1"/>
    </source>
</evidence>
<dbReference type="Pfam" id="PF13635">
    <property type="entry name" value="DUF4143"/>
    <property type="match status" value="1"/>
</dbReference>
<name>A0ABX4MGS2_9ACTO</name>
<accession>A0ABX4MGS2</accession>
<feature type="domain" description="AAA" evidence="1">
    <location>
        <begin position="29"/>
        <end position="129"/>
    </location>
</feature>
<evidence type="ECO:0000313" key="4">
    <source>
        <dbReference type="Proteomes" id="UP000194577"/>
    </source>
</evidence>
<dbReference type="PANTHER" id="PTHR43566:SF2">
    <property type="entry name" value="DUF4143 DOMAIN-CONTAINING PROTEIN"/>
    <property type="match status" value="1"/>
</dbReference>
<comment type="caution">
    <text evidence="3">The sequence shown here is derived from an EMBL/GenBank/DDBJ whole genome shotgun (WGS) entry which is preliminary data.</text>
</comment>
<feature type="domain" description="DUF4143" evidence="2">
    <location>
        <begin position="204"/>
        <end position="367"/>
    </location>
</feature>
<dbReference type="RefSeq" id="WP_086615323.1">
    <property type="nucleotide sequence ID" value="NZ_MTPX02000020.1"/>
</dbReference>
<dbReference type="InterPro" id="IPR025420">
    <property type="entry name" value="DUF4143"/>
</dbReference>
<dbReference type="PANTHER" id="PTHR43566">
    <property type="entry name" value="CONSERVED PROTEIN"/>
    <property type="match status" value="1"/>
</dbReference>